<evidence type="ECO:0000313" key="2">
    <source>
        <dbReference type="EMBL" id="HHF48050.1"/>
    </source>
</evidence>
<dbReference type="PANTHER" id="PTHR30217:SF10">
    <property type="entry name" value="23S RRNA 5-HYDROXYCYTIDINE C2501 SYNTHASE"/>
    <property type="match status" value="1"/>
</dbReference>
<dbReference type="PANTHER" id="PTHR30217">
    <property type="entry name" value="PEPTIDASE U32 FAMILY"/>
    <property type="match status" value="1"/>
</dbReference>
<sequence>MKFVGLKGFCRYSDSKAFDLNEINKMDNVAVALNRVKEADEIEEVCKKIKHETVILNEIAAIRNVSKFKKVVASVGLTPLNNEDIKFLKELGAFAAVIPPELNSEIDSFDKSLKLEVFGLATVEMFYKGKCILSAYFSNKSVKRQGVCRKECSRKWDVLYNGSKIAEITFKPEMRSFNVNGDFVKYEGRQFNKYGVIEDGINHKRSKS</sequence>
<organism evidence="1">
    <name type="scientific">Geoglobus ahangari</name>
    <dbReference type="NCBI Taxonomy" id="113653"/>
    <lineage>
        <taxon>Archaea</taxon>
        <taxon>Methanobacteriati</taxon>
        <taxon>Methanobacteriota</taxon>
        <taxon>Archaeoglobi</taxon>
        <taxon>Archaeoglobales</taxon>
        <taxon>Archaeoglobaceae</taxon>
        <taxon>Geoglobus</taxon>
    </lineage>
</organism>
<comment type="caution">
    <text evidence="1">The sequence shown here is derived from an EMBL/GenBank/DDBJ whole genome shotgun (WGS) entry which is preliminary data.</text>
</comment>
<dbReference type="Pfam" id="PF01136">
    <property type="entry name" value="Peptidase_U32"/>
    <property type="match status" value="1"/>
</dbReference>
<gene>
    <name evidence="2" type="ORF">ENL48_02300</name>
    <name evidence="1" type="ORF">ENX77_01525</name>
</gene>
<dbReference type="EMBL" id="DTPI01000008">
    <property type="protein sequence ID" value="HGE65801.1"/>
    <property type="molecule type" value="Genomic_DNA"/>
</dbReference>
<dbReference type="InterPro" id="IPR051454">
    <property type="entry name" value="RNA/ubiquinone_mod_enzymes"/>
</dbReference>
<protein>
    <submittedName>
        <fullName evidence="1">Peptidase U32</fullName>
    </submittedName>
</protein>
<name>A0A7C3YGG7_9EURY</name>
<accession>A0A7C3YGG7</accession>
<reference evidence="1" key="1">
    <citation type="journal article" date="2020" name="mSystems">
        <title>Genome- and Community-Level Interaction Insights into Carbon Utilization and Element Cycling Functions of Hydrothermarchaeota in Hydrothermal Sediment.</title>
        <authorList>
            <person name="Zhou Z."/>
            <person name="Liu Y."/>
            <person name="Xu W."/>
            <person name="Pan J."/>
            <person name="Luo Z.H."/>
            <person name="Li M."/>
        </authorList>
    </citation>
    <scope>NUCLEOTIDE SEQUENCE [LARGE SCALE GENOMIC DNA]</scope>
    <source>
        <strain evidence="2">SpSt-10</strain>
        <strain evidence="1">SpSt-97</strain>
    </source>
</reference>
<evidence type="ECO:0000313" key="1">
    <source>
        <dbReference type="EMBL" id="HGE65801.1"/>
    </source>
</evidence>
<proteinExistence type="predicted"/>
<dbReference type="InterPro" id="IPR001539">
    <property type="entry name" value="Peptidase_U32"/>
</dbReference>
<dbReference type="EMBL" id="DRUC01000040">
    <property type="protein sequence ID" value="HHF48050.1"/>
    <property type="molecule type" value="Genomic_DNA"/>
</dbReference>
<dbReference type="AlphaFoldDB" id="A0A7C3YGG7"/>